<gene>
    <name evidence="2" type="primary">PGBD3</name>
    <name evidence="2" type="ORF">NPIL_572691</name>
</gene>
<dbReference type="AlphaFoldDB" id="A0A8X6KFV2"/>
<dbReference type="Proteomes" id="UP000887013">
    <property type="component" value="Unassembled WGS sequence"/>
</dbReference>
<sequence length="252" mass="28694">MAAYCGYHTCKMFIKGKPIGFSFKIWMLCSSSGYPYVMEIYCGGKNESSGMSLGEDVMTLLLSKIANPSSHEIEFDNFFASYNLLKKLADSRIRTTGSVRSNRIKQNPLLDNNTLAKETTKVTDFRSDGTVFIYRWNDNAVVTVAPNHQTHEPISYTKLYSKSVKKKIDVTQPALIKYYNKEKFMERISIPHLGFLRDITLNLLRSEPKLISQPRPKIHVPTELRKTDNHFLKSASQGSCAVCQKKLPQYVC</sequence>
<dbReference type="GO" id="GO:0043565">
    <property type="term" value="F:sequence-specific DNA binding"/>
    <property type="evidence" value="ECO:0007669"/>
    <property type="project" value="TreeGrafter"/>
</dbReference>
<dbReference type="InterPro" id="IPR029526">
    <property type="entry name" value="PGBD"/>
</dbReference>
<reference evidence="2" key="1">
    <citation type="submission" date="2020-08" db="EMBL/GenBank/DDBJ databases">
        <title>Multicomponent nature underlies the extraordinary mechanical properties of spider dragline silk.</title>
        <authorList>
            <person name="Kono N."/>
            <person name="Nakamura H."/>
            <person name="Mori M."/>
            <person name="Yoshida Y."/>
            <person name="Ohtoshi R."/>
            <person name="Malay A.D."/>
            <person name="Moran D.A.P."/>
            <person name="Tomita M."/>
            <person name="Numata K."/>
            <person name="Arakawa K."/>
        </authorList>
    </citation>
    <scope>NUCLEOTIDE SEQUENCE</scope>
</reference>
<protein>
    <submittedName>
        <fullName evidence="2">PiggyBac transposable element-derived protein 3</fullName>
    </submittedName>
</protein>
<feature type="domain" description="PiggyBac transposable element-derived protein" evidence="1">
    <location>
        <begin position="3"/>
        <end position="183"/>
    </location>
</feature>
<accession>A0A8X6KFV2</accession>
<evidence type="ECO:0000313" key="2">
    <source>
        <dbReference type="EMBL" id="GFS46118.1"/>
    </source>
</evidence>
<dbReference type="PANTHER" id="PTHR47055">
    <property type="entry name" value="DDE_TNP_1_7 DOMAIN-CONTAINING PROTEIN"/>
    <property type="match status" value="1"/>
</dbReference>
<proteinExistence type="predicted"/>
<comment type="caution">
    <text evidence="2">The sequence shown here is derived from an EMBL/GenBank/DDBJ whole genome shotgun (WGS) entry which is preliminary data.</text>
</comment>
<dbReference type="PANTHER" id="PTHR47055:SF3">
    <property type="entry name" value="PHORBOL-ESTER_DAG-TYPE DOMAIN-CONTAINING PROTEIN"/>
    <property type="match status" value="1"/>
</dbReference>
<keyword evidence="3" id="KW-1185">Reference proteome</keyword>
<dbReference type="EMBL" id="BMAW01090697">
    <property type="protein sequence ID" value="GFS46118.1"/>
    <property type="molecule type" value="Genomic_DNA"/>
</dbReference>
<evidence type="ECO:0000259" key="1">
    <source>
        <dbReference type="Pfam" id="PF13843"/>
    </source>
</evidence>
<dbReference type="Pfam" id="PF13843">
    <property type="entry name" value="DDE_Tnp_1_7"/>
    <property type="match status" value="1"/>
</dbReference>
<dbReference type="OrthoDB" id="6613190at2759"/>
<name>A0A8X6KFV2_NEPPI</name>
<organism evidence="2 3">
    <name type="scientific">Nephila pilipes</name>
    <name type="common">Giant wood spider</name>
    <name type="synonym">Nephila maculata</name>
    <dbReference type="NCBI Taxonomy" id="299642"/>
    <lineage>
        <taxon>Eukaryota</taxon>
        <taxon>Metazoa</taxon>
        <taxon>Ecdysozoa</taxon>
        <taxon>Arthropoda</taxon>
        <taxon>Chelicerata</taxon>
        <taxon>Arachnida</taxon>
        <taxon>Araneae</taxon>
        <taxon>Araneomorphae</taxon>
        <taxon>Entelegynae</taxon>
        <taxon>Araneoidea</taxon>
        <taxon>Nephilidae</taxon>
        <taxon>Nephila</taxon>
    </lineage>
</organism>
<dbReference type="InterPro" id="IPR052638">
    <property type="entry name" value="PiggyBac_TE-derived"/>
</dbReference>
<evidence type="ECO:0000313" key="3">
    <source>
        <dbReference type="Proteomes" id="UP000887013"/>
    </source>
</evidence>